<organism evidence="5 6">
    <name type="scientific">Tulasnella calospora MUT 4182</name>
    <dbReference type="NCBI Taxonomy" id="1051891"/>
    <lineage>
        <taxon>Eukaryota</taxon>
        <taxon>Fungi</taxon>
        <taxon>Dikarya</taxon>
        <taxon>Basidiomycota</taxon>
        <taxon>Agaricomycotina</taxon>
        <taxon>Agaricomycetes</taxon>
        <taxon>Cantharellales</taxon>
        <taxon>Tulasnellaceae</taxon>
        <taxon>Tulasnella</taxon>
    </lineage>
</organism>
<gene>
    <name evidence="5" type="ORF">M407DRAFT_67350</name>
</gene>
<evidence type="ECO:0000313" key="5">
    <source>
        <dbReference type="EMBL" id="KIO31850.1"/>
    </source>
</evidence>
<name>A0A0C3QIH6_9AGAM</name>
<sequence length="104" mass="12113">MSTAMRLQWNIRVLQRHDPAITTIVDQFTYAVLYRYEEDRWVKRGVEGSMFVYTRTDPPIHGFCILNREGAGNFVQPLRRGDEMEVTDDYIIYRPVDVGLGEGV</sequence>
<dbReference type="GO" id="GO:0003729">
    <property type="term" value="F:mRNA binding"/>
    <property type="evidence" value="ECO:0007669"/>
    <property type="project" value="TreeGrafter"/>
</dbReference>
<accession>A0A0C3QIH6</accession>
<reference evidence="5 6" key="1">
    <citation type="submission" date="2014-04" db="EMBL/GenBank/DDBJ databases">
        <authorList>
            <consortium name="DOE Joint Genome Institute"/>
            <person name="Kuo A."/>
            <person name="Girlanda M."/>
            <person name="Perotto S."/>
            <person name="Kohler A."/>
            <person name="Nagy L.G."/>
            <person name="Floudas D."/>
            <person name="Copeland A."/>
            <person name="Barry K.W."/>
            <person name="Cichocki N."/>
            <person name="Veneault-Fourrey C."/>
            <person name="LaButti K."/>
            <person name="Lindquist E.A."/>
            <person name="Lipzen A."/>
            <person name="Lundell T."/>
            <person name="Morin E."/>
            <person name="Murat C."/>
            <person name="Sun H."/>
            <person name="Tunlid A."/>
            <person name="Henrissat B."/>
            <person name="Grigoriev I.V."/>
            <person name="Hibbett D.S."/>
            <person name="Martin F."/>
            <person name="Nordberg H.P."/>
            <person name="Cantor M.N."/>
            <person name="Hua S.X."/>
        </authorList>
    </citation>
    <scope>NUCLEOTIDE SEQUENCE [LARGE SCALE GENOMIC DNA]</scope>
    <source>
        <strain evidence="5 6">MUT 4182</strain>
    </source>
</reference>
<dbReference type="EMBL" id="KN822959">
    <property type="protein sequence ID" value="KIO31850.1"/>
    <property type="molecule type" value="Genomic_DNA"/>
</dbReference>
<keyword evidence="6" id="KW-1185">Reference proteome</keyword>
<dbReference type="SUPFAM" id="SSF50729">
    <property type="entry name" value="PH domain-like"/>
    <property type="match status" value="1"/>
</dbReference>
<protein>
    <submittedName>
        <fullName evidence="5">Uncharacterized protein</fullName>
    </submittedName>
</protein>
<proteinExistence type="inferred from homology"/>
<dbReference type="GO" id="GO:0000932">
    <property type="term" value="C:P-body"/>
    <property type="evidence" value="ECO:0007669"/>
    <property type="project" value="TreeGrafter"/>
</dbReference>
<dbReference type="GO" id="GO:0000290">
    <property type="term" value="P:deadenylation-dependent decapping of nuclear-transcribed mRNA"/>
    <property type="evidence" value="ECO:0007669"/>
    <property type="project" value="InterPro"/>
</dbReference>
<dbReference type="InterPro" id="IPR010334">
    <property type="entry name" value="Dcp1"/>
</dbReference>
<dbReference type="GO" id="GO:0008047">
    <property type="term" value="F:enzyme activator activity"/>
    <property type="evidence" value="ECO:0007669"/>
    <property type="project" value="InterPro"/>
</dbReference>
<dbReference type="InterPro" id="IPR011993">
    <property type="entry name" value="PH-like_dom_sf"/>
</dbReference>
<evidence type="ECO:0000256" key="4">
    <source>
        <dbReference type="ARBA" id="ARBA00022664"/>
    </source>
</evidence>
<dbReference type="GO" id="GO:0031087">
    <property type="term" value="P:deadenylation-independent decapping of nuclear-transcribed mRNA"/>
    <property type="evidence" value="ECO:0007669"/>
    <property type="project" value="TreeGrafter"/>
</dbReference>
<dbReference type="PANTHER" id="PTHR16290:SF0">
    <property type="entry name" value="DECAPPING PROTEIN 1, ISOFORM A"/>
    <property type="match status" value="1"/>
</dbReference>
<evidence type="ECO:0000256" key="3">
    <source>
        <dbReference type="ARBA" id="ARBA00022490"/>
    </source>
</evidence>
<dbReference type="Gene3D" id="2.30.29.30">
    <property type="entry name" value="Pleckstrin-homology domain (PH domain)/Phosphotyrosine-binding domain (PTB)"/>
    <property type="match status" value="1"/>
</dbReference>
<evidence type="ECO:0000313" key="6">
    <source>
        <dbReference type="Proteomes" id="UP000054248"/>
    </source>
</evidence>
<reference evidence="6" key="2">
    <citation type="submission" date="2015-01" db="EMBL/GenBank/DDBJ databases">
        <title>Evolutionary Origins and Diversification of the Mycorrhizal Mutualists.</title>
        <authorList>
            <consortium name="DOE Joint Genome Institute"/>
            <consortium name="Mycorrhizal Genomics Consortium"/>
            <person name="Kohler A."/>
            <person name="Kuo A."/>
            <person name="Nagy L.G."/>
            <person name="Floudas D."/>
            <person name="Copeland A."/>
            <person name="Barry K.W."/>
            <person name="Cichocki N."/>
            <person name="Veneault-Fourrey C."/>
            <person name="LaButti K."/>
            <person name="Lindquist E.A."/>
            <person name="Lipzen A."/>
            <person name="Lundell T."/>
            <person name="Morin E."/>
            <person name="Murat C."/>
            <person name="Riley R."/>
            <person name="Ohm R."/>
            <person name="Sun H."/>
            <person name="Tunlid A."/>
            <person name="Henrissat B."/>
            <person name="Grigoriev I.V."/>
            <person name="Hibbett D.S."/>
            <person name="Martin F."/>
        </authorList>
    </citation>
    <scope>NUCLEOTIDE SEQUENCE [LARGE SCALE GENOMIC DNA]</scope>
    <source>
        <strain evidence="6">MUT 4182</strain>
    </source>
</reference>
<dbReference type="HOGENOM" id="CLU_152856_0_0_1"/>
<dbReference type="Proteomes" id="UP000054248">
    <property type="component" value="Unassembled WGS sequence"/>
</dbReference>
<dbReference type="CDD" id="cd13182">
    <property type="entry name" value="EVH1-like_Dcp1"/>
    <property type="match status" value="1"/>
</dbReference>
<dbReference type="OrthoDB" id="440673at2759"/>
<comment type="similarity">
    <text evidence="2">Belongs to the DCP1 family.</text>
</comment>
<evidence type="ECO:0000256" key="2">
    <source>
        <dbReference type="ARBA" id="ARBA00008778"/>
    </source>
</evidence>
<keyword evidence="4" id="KW-0507">mRNA processing</keyword>
<evidence type="ECO:0000256" key="1">
    <source>
        <dbReference type="ARBA" id="ARBA00004496"/>
    </source>
</evidence>
<dbReference type="STRING" id="1051891.A0A0C3QIH6"/>
<dbReference type="AlphaFoldDB" id="A0A0C3QIH6"/>
<comment type="subcellular location">
    <subcellularLocation>
        <location evidence="1">Cytoplasm</location>
    </subcellularLocation>
</comment>
<dbReference type="PANTHER" id="PTHR16290">
    <property type="entry name" value="TRANSCRIPTION FACTOR SMIF DECAPPING ENZYME DCP1"/>
    <property type="match status" value="1"/>
</dbReference>
<keyword evidence="3" id="KW-0963">Cytoplasm</keyword>
<dbReference type="GO" id="GO:0006397">
    <property type="term" value="P:mRNA processing"/>
    <property type="evidence" value="ECO:0007669"/>
    <property type="project" value="UniProtKB-KW"/>
</dbReference>
<dbReference type="Pfam" id="PF06058">
    <property type="entry name" value="DCP1"/>
    <property type="match status" value="1"/>
</dbReference>